<comment type="subunit">
    <text evidence="9">Component of the endosomal sorting complex required for transport II (ESCRT-II).</text>
</comment>
<dbReference type="InterPro" id="IPR036443">
    <property type="entry name" value="Znf_RanBP2_sf"/>
</dbReference>
<dbReference type="PROSITE" id="PS51495">
    <property type="entry name" value="GLUE"/>
    <property type="match status" value="1"/>
</dbReference>
<dbReference type="GO" id="GO:0032266">
    <property type="term" value="F:phosphatidylinositol-3-phosphate binding"/>
    <property type="evidence" value="ECO:0007669"/>
    <property type="project" value="UniProtKB-UniRule"/>
</dbReference>
<keyword evidence="3" id="KW-0479">Metal-binding</keyword>
<dbReference type="Gene3D" id="2.30.29.30">
    <property type="entry name" value="Pleckstrin-homology domain (PH domain)/Phosphotyrosine-binding domain (PTB)"/>
    <property type="match status" value="2"/>
</dbReference>
<dbReference type="SMART" id="SM00547">
    <property type="entry name" value="ZnF_RBZ"/>
    <property type="match status" value="1"/>
</dbReference>
<keyword evidence="5" id="KW-0863">Zinc-finger</keyword>
<evidence type="ECO:0000313" key="13">
    <source>
        <dbReference type="Proteomes" id="UP000664169"/>
    </source>
</evidence>
<evidence type="ECO:0000256" key="6">
    <source>
        <dbReference type="ARBA" id="ARBA00022833"/>
    </source>
</evidence>
<keyword evidence="7 9" id="KW-0653">Protein transport</keyword>
<accession>A0A8H3FI52</accession>
<dbReference type="InterPro" id="IPR031558">
    <property type="entry name" value="Vps36-NZF-N"/>
</dbReference>
<evidence type="ECO:0000256" key="7">
    <source>
        <dbReference type="ARBA" id="ARBA00022927"/>
    </source>
</evidence>
<dbReference type="GO" id="GO:0043130">
    <property type="term" value="F:ubiquitin binding"/>
    <property type="evidence" value="ECO:0007669"/>
    <property type="project" value="UniProtKB-UniRule"/>
</dbReference>
<keyword evidence="8" id="KW-0175">Coiled coil</keyword>
<name>A0A8H3FI52_9LECA</name>
<comment type="caution">
    <text evidence="12">The sequence shown here is derived from an EMBL/GenBank/DDBJ whole genome shotgun (WGS) entry which is preliminary data.</text>
</comment>
<keyword evidence="9" id="KW-0963">Cytoplasm</keyword>
<evidence type="ECO:0000259" key="11">
    <source>
        <dbReference type="PROSITE" id="PS51495"/>
    </source>
</evidence>
<feature type="compositionally biased region" description="Polar residues" evidence="10">
    <location>
        <begin position="316"/>
        <end position="327"/>
    </location>
</feature>
<comment type="function">
    <text evidence="9">Component of the ESCRT-II complex (endosomal sorting complex required for transport II), which is required for multivesicular body (MVB) formation and sorting of endosomal cargo proteins into MVBs.</text>
</comment>
<dbReference type="Pfam" id="PF11605">
    <property type="entry name" value="Vps36_ESCRT-II"/>
    <property type="match status" value="1"/>
</dbReference>
<feature type="region of interest" description="Disordered" evidence="10">
    <location>
        <begin position="310"/>
        <end position="336"/>
    </location>
</feature>
<dbReference type="InterPro" id="IPR040608">
    <property type="entry name" value="Snf8/Vps36"/>
</dbReference>
<dbReference type="InterPro" id="IPR001876">
    <property type="entry name" value="Znf_RanBP2"/>
</dbReference>
<dbReference type="Gene3D" id="6.10.140.260">
    <property type="match status" value="1"/>
</dbReference>
<evidence type="ECO:0000256" key="2">
    <source>
        <dbReference type="ARBA" id="ARBA00022448"/>
    </source>
</evidence>
<dbReference type="InterPro" id="IPR011993">
    <property type="entry name" value="PH-like_dom_sf"/>
</dbReference>
<keyword evidence="2 9" id="KW-0813">Transport</keyword>
<dbReference type="PANTHER" id="PTHR13128:SF12">
    <property type="entry name" value="VACUOLAR PROTEIN-SORTING-ASSOCIATED PROTEIN 36"/>
    <property type="match status" value="1"/>
</dbReference>
<proteinExistence type="inferred from homology"/>
<dbReference type="Gene3D" id="2.30.30.380">
    <property type="entry name" value="Zn-finger domain of Sec23/24"/>
    <property type="match status" value="1"/>
</dbReference>
<dbReference type="GO" id="GO:0008270">
    <property type="term" value="F:zinc ion binding"/>
    <property type="evidence" value="ECO:0007669"/>
    <property type="project" value="UniProtKB-KW"/>
</dbReference>
<protein>
    <recommendedName>
        <fullName evidence="9">Vacuolar protein-sorting-associated protein 36</fullName>
    </recommendedName>
    <alternativeName>
        <fullName evidence="9">ESCRT-II complex subunit VPS36</fullName>
    </alternativeName>
</protein>
<dbReference type="InterPro" id="IPR021648">
    <property type="entry name" value="GLUE_dom"/>
</dbReference>
<dbReference type="Pfam" id="PF16988">
    <property type="entry name" value="Vps36-NZF-N"/>
    <property type="match status" value="1"/>
</dbReference>
<dbReference type="FunFam" id="1.10.10.10:FF:000165">
    <property type="entry name" value="Vacuolar protein sorting protein (Vps36)"/>
    <property type="match status" value="1"/>
</dbReference>
<dbReference type="InterPro" id="IPR036390">
    <property type="entry name" value="WH_DNA-bd_sf"/>
</dbReference>
<dbReference type="Proteomes" id="UP000664169">
    <property type="component" value="Unassembled WGS sequence"/>
</dbReference>
<organism evidence="12 13">
    <name type="scientific">Gomphillus americanus</name>
    <dbReference type="NCBI Taxonomy" id="1940652"/>
    <lineage>
        <taxon>Eukaryota</taxon>
        <taxon>Fungi</taxon>
        <taxon>Dikarya</taxon>
        <taxon>Ascomycota</taxon>
        <taxon>Pezizomycotina</taxon>
        <taxon>Lecanoromycetes</taxon>
        <taxon>OSLEUM clade</taxon>
        <taxon>Ostropomycetidae</taxon>
        <taxon>Ostropales</taxon>
        <taxon>Graphidaceae</taxon>
        <taxon>Gomphilloideae</taxon>
        <taxon>Gomphillus</taxon>
    </lineage>
</organism>
<dbReference type="GO" id="GO:0000814">
    <property type="term" value="C:ESCRT II complex"/>
    <property type="evidence" value="ECO:0007669"/>
    <property type="project" value="UniProtKB-UniRule"/>
</dbReference>
<dbReference type="EMBL" id="CAJPDQ010000022">
    <property type="protein sequence ID" value="CAF9925024.1"/>
    <property type="molecule type" value="Genomic_DNA"/>
</dbReference>
<gene>
    <name evidence="12" type="ORF">GOMPHAMPRED_003795</name>
</gene>
<evidence type="ECO:0000256" key="1">
    <source>
        <dbReference type="ARBA" id="ARBA00009697"/>
    </source>
</evidence>
<comment type="similarity">
    <text evidence="1 9">Belongs to the VPS36 family.</text>
</comment>
<keyword evidence="4 9" id="KW-0967">Endosome</keyword>
<dbReference type="Gene3D" id="4.10.1060.10">
    <property type="entry name" value="Zinc finger, RanBP2-type"/>
    <property type="match status" value="1"/>
</dbReference>
<evidence type="ECO:0000256" key="5">
    <source>
        <dbReference type="ARBA" id="ARBA00022771"/>
    </source>
</evidence>
<dbReference type="FunFam" id="1.10.10.10:FF:000527">
    <property type="entry name" value="Vacuolar protein sorting protein (Vps36), putative"/>
    <property type="match status" value="1"/>
</dbReference>
<dbReference type="GO" id="GO:0031902">
    <property type="term" value="C:late endosome membrane"/>
    <property type="evidence" value="ECO:0007669"/>
    <property type="project" value="UniProtKB-UniRule"/>
</dbReference>
<dbReference type="Gene3D" id="1.10.10.10">
    <property type="entry name" value="Winged helix-like DNA-binding domain superfamily/Winged helix DNA-binding domain"/>
    <property type="match status" value="2"/>
</dbReference>
<dbReference type="PANTHER" id="PTHR13128">
    <property type="entry name" value="VACUOLAR PROTEIN-SORTING-ASSOCIATED PROTEIN 36"/>
    <property type="match status" value="1"/>
</dbReference>
<dbReference type="InterPro" id="IPR036388">
    <property type="entry name" value="WH-like_DNA-bd_sf"/>
</dbReference>
<evidence type="ECO:0000256" key="4">
    <source>
        <dbReference type="ARBA" id="ARBA00022753"/>
    </source>
</evidence>
<dbReference type="SUPFAM" id="SSF90209">
    <property type="entry name" value="Ran binding protein zinc finger-like"/>
    <property type="match status" value="2"/>
</dbReference>
<evidence type="ECO:0000313" key="12">
    <source>
        <dbReference type="EMBL" id="CAF9925024.1"/>
    </source>
</evidence>
<feature type="domain" description="GLUE N-terminal" evidence="11">
    <location>
        <begin position="6"/>
        <end position="311"/>
    </location>
</feature>
<dbReference type="OrthoDB" id="271448at2759"/>
<evidence type="ECO:0000256" key="10">
    <source>
        <dbReference type="SAM" id="MobiDB-lite"/>
    </source>
</evidence>
<dbReference type="AlphaFoldDB" id="A0A8H3FI52"/>
<dbReference type="SUPFAM" id="SSF46785">
    <property type="entry name" value="Winged helix' DNA-binding domain"/>
    <property type="match status" value="1"/>
</dbReference>
<dbReference type="Pfam" id="PF04157">
    <property type="entry name" value="EAP30"/>
    <property type="match status" value="1"/>
</dbReference>
<comment type="subcellular location">
    <subcellularLocation>
        <location evidence="9">Cytoplasm</location>
    </subcellularLocation>
    <subcellularLocation>
        <location evidence="9">Endosome</location>
    </subcellularLocation>
</comment>
<evidence type="ECO:0000256" key="8">
    <source>
        <dbReference type="ARBA" id="ARBA00023054"/>
    </source>
</evidence>
<reference evidence="12" key="1">
    <citation type="submission" date="2021-03" db="EMBL/GenBank/DDBJ databases">
        <authorList>
            <person name="Tagirdzhanova G."/>
        </authorList>
    </citation>
    <scope>NUCLEOTIDE SEQUENCE</scope>
</reference>
<keyword evidence="6" id="KW-0862">Zinc</keyword>
<keyword evidence="13" id="KW-1185">Reference proteome</keyword>
<dbReference type="InterPro" id="IPR037855">
    <property type="entry name" value="Vps36"/>
</dbReference>
<evidence type="ECO:0000256" key="9">
    <source>
        <dbReference type="RuleBase" id="RU367095"/>
    </source>
</evidence>
<dbReference type="GO" id="GO:0043328">
    <property type="term" value="P:protein transport to vacuole involved in ubiquitin-dependent protein catabolic process via the multivesicular body sorting pathway"/>
    <property type="evidence" value="ECO:0007669"/>
    <property type="project" value="UniProtKB-UniRule"/>
</dbReference>
<sequence length="586" mass="64555">MLFKNLELSTALRPELASEESLLFVQDGVGLYEGKYKLPLHQNGHVYLTSHRICYVDNTEARKNSIAIDLRDVGHYDFYAGFLKSSAKITISPKPSKHLSGLVSQVDRLEFSTPRGSPSPGPGNWISPIPIRVPSKPSVTWICSICSFSNLLSPSFDINTANQNTVLQPCQTCGIKPTLAHVLKAAISATAQRPAPDFQQSSVVLNKSHDPSLTQIKEASFQCPRCTFSNHPSLLTCEMCGAPLIASNQNVEMPSIRPLSPGPVLERLEPLSSVEHEKIKLSFRAGGAQIFYERLKGAITQRKWLLTNAPPIPTPVSETDSNKSGKSTPGPESEAVGIAGLELLSNERRKNNATVINSAFSDLEALIASAKDIIALAESLSKKTQGSSAKAILNESVASLGMSATKDMLGSDALYLSELSRTLAEYLTDDRAGVLKNEGGIMTLVDLWARFNRKRNGVELVRPSDFEKAARRWVPLGLPVRLREFKNGLLVVQRHDWTDSKIVGQLLAWFQEFRIFEPVQPVPWDWRLFGRGVSAQEAANHFGWSLGVAIEELEMAEDKGVLCREETPEGIKFWENWLGGNEDKLL</sequence>
<dbReference type="SUPFAM" id="SSF50729">
    <property type="entry name" value="PH domain-like"/>
    <property type="match status" value="1"/>
</dbReference>
<evidence type="ECO:0000256" key="3">
    <source>
        <dbReference type="ARBA" id="ARBA00022723"/>
    </source>
</evidence>